<proteinExistence type="predicted"/>
<reference evidence="2" key="1">
    <citation type="submission" date="2019-12" db="EMBL/GenBank/DDBJ databases">
        <authorList>
            <person name="Scholes J."/>
        </authorList>
    </citation>
    <scope>NUCLEOTIDE SEQUENCE</scope>
</reference>
<evidence type="ECO:0000313" key="3">
    <source>
        <dbReference type="Proteomes" id="UP001153555"/>
    </source>
</evidence>
<dbReference type="InterPro" id="IPR021924">
    <property type="entry name" value="DUF3537"/>
</dbReference>
<feature type="transmembrane region" description="Helical" evidence="1">
    <location>
        <begin position="12"/>
        <end position="32"/>
    </location>
</feature>
<sequence length="395" mass="44787">MEEAQPVAGRAFLVCFFFLLNIGVPIVSHFVFSCSACDPDHQRPYDAVVQQLFSLFAAVSFASLSSFARKYGLRRFLFLDKLCDESERVRQGYTHQLHRSMKLLSTFVLPCFFMNSLYKIWSFSSVGNQIPYLYNVYLSKVIVCILLMWSWLCRISICFLVCVLFRLSCCLQILRLEEFGQVFEKESDVASILIEHLRIRRHLRVISHRFRLFILLTLILVTISQLLSLLVTLERSSPVNLSTAGELALYMLDYPSDGSLYMLEECSQDKAQGPGCDVICLRSAAKITHKAQAVTSLAAKWHVCATIDTFDELPDDTWTMYQIMPAGTGCEIAAASWDSDSEADDVLDNTKLVPIYTNTISYQKRQAIGKTLLHTIFAIQLSLTLRILNKTIGIS</sequence>
<dbReference type="EMBL" id="CACSLK010030184">
    <property type="protein sequence ID" value="CAA0835886.1"/>
    <property type="molecule type" value="Genomic_DNA"/>
</dbReference>
<dbReference type="Pfam" id="PF12056">
    <property type="entry name" value="DUF3537"/>
    <property type="match status" value="2"/>
</dbReference>
<feature type="transmembrane region" description="Helical" evidence="1">
    <location>
        <begin position="210"/>
        <end position="233"/>
    </location>
</feature>
<feature type="transmembrane region" description="Helical" evidence="1">
    <location>
        <begin position="141"/>
        <end position="165"/>
    </location>
</feature>
<keyword evidence="1" id="KW-0472">Membrane</keyword>
<comment type="caution">
    <text evidence="2">The sequence shown here is derived from an EMBL/GenBank/DDBJ whole genome shotgun (WGS) entry which is preliminary data.</text>
</comment>
<dbReference type="PANTHER" id="PTHR31963:SF17">
    <property type="entry name" value="PROTEIN, PUTATIVE (DUF3537)-RELATED"/>
    <property type="match status" value="1"/>
</dbReference>
<dbReference type="AlphaFoldDB" id="A0A9N7RP91"/>
<dbReference type="Proteomes" id="UP001153555">
    <property type="component" value="Unassembled WGS sequence"/>
</dbReference>
<keyword evidence="1" id="KW-1133">Transmembrane helix</keyword>
<evidence type="ECO:0000256" key="1">
    <source>
        <dbReference type="SAM" id="Phobius"/>
    </source>
</evidence>
<dbReference type="PANTHER" id="PTHR31963">
    <property type="entry name" value="RAS GUANINE NUCLEOTIDE EXCHANGE FACTOR K"/>
    <property type="match status" value="1"/>
</dbReference>
<keyword evidence="1" id="KW-0812">Transmembrane</keyword>
<dbReference type="OrthoDB" id="1916325at2759"/>
<feature type="transmembrane region" description="Helical" evidence="1">
    <location>
        <begin position="52"/>
        <end position="68"/>
    </location>
</feature>
<feature type="transmembrane region" description="Helical" evidence="1">
    <location>
        <begin position="103"/>
        <end position="121"/>
    </location>
</feature>
<keyword evidence="3" id="KW-1185">Reference proteome</keyword>
<organism evidence="2 3">
    <name type="scientific">Striga hermonthica</name>
    <name type="common">Purple witchweed</name>
    <name type="synonym">Buchnera hermonthica</name>
    <dbReference type="NCBI Taxonomy" id="68872"/>
    <lineage>
        <taxon>Eukaryota</taxon>
        <taxon>Viridiplantae</taxon>
        <taxon>Streptophyta</taxon>
        <taxon>Embryophyta</taxon>
        <taxon>Tracheophyta</taxon>
        <taxon>Spermatophyta</taxon>
        <taxon>Magnoliopsida</taxon>
        <taxon>eudicotyledons</taxon>
        <taxon>Gunneridae</taxon>
        <taxon>Pentapetalae</taxon>
        <taxon>asterids</taxon>
        <taxon>lamiids</taxon>
        <taxon>Lamiales</taxon>
        <taxon>Orobanchaceae</taxon>
        <taxon>Buchnereae</taxon>
        <taxon>Striga</taxon>
    </lineage>
</organism>
<evidence type="ECO:0000313" key="2">
    <source>
        <dbReference type="EMBL" id="CAA0835886.1"/>
    </source>
</evidence>
<name>A0A9N7RP91_STRHE</name>
<protein>
    <submittedName>
        <fullName evidence="2">Uncharacterized protein</fullName>
    </submittedName>
</protein>
<accession>A0A9N7RP91</accession>
<gene>
    <name evidence="2" type="ORF">SHERM_03032</name>
</gene>